<gene>
    <name evidence="7" type="ORF">NCTC10135_00500</name>
</gene>
<keyword evidence="4 5" id="KW-0472">Membrane</keyword>
<evidence type="ECO:0000313" key="8">
    <source>
        <dbReference type="Proteomes" id="UP000259864"/>
    </source>
</evidence>
<feature type="transmembrane region" description="Helical" evidence="5">
    <location>
        <begin position="6"/>
        <end position="27"/>
    </location>
</feature>
<feature type="domain" description="ABC transmembrane type-1" evidence="6">
    <location>
        <begin position="1"/>
        <end position="63"/>
    </location>
</feature>
<dbReference type="PROSITE" id="PS50928">
    <property type="entry name" value="ABC_TM1"/>
    <property type="match status" value="1"/>
</dbReference>
<evidence type="ECO:0000259" key="6">
    <source>
        <dbReference type="PROSITE" id="PS50928"/>
    </source>
</evidence>
<proteinExistence type="predicted"/>
<evidence type="ECO:0000256" key="2">
    <source>
        <dbReference type="ARBA" id="ARBA00022692"/>
    </source>
</evidence>
<accession>A0A3B0PJM8</accession>
<dbReference type="Proteomes" id="UP000259864">
    <property type="component" value="Chromosome 1"/>
</dbReference>
<organism evidence="7 8">
    <name type="scientific">Metamycoplasma alkalescens</name>
    <dbReference type="NCBI Taxonomy" id="45363"/>
    <lineage>
        <taxon>Bacteria</taxon>
        <taxon>Bacillati</taxon>
        <taxon>Mycoplasmatota</taxon>
        <taxon>Mycoplasmoidales</taxon>
        <taxon>Metamycoplasmataceae</taxon>
        <taxon>Metamycoplasma</taxon>
    </lineage>
</organism>
<dbReference type="KEGG" id="mala:NCTC10135_00500"/>
<reference evidence="8" key="1">
    <citation type="submission" date="2018-06" db="EMBL/GenBank/DDBJ databases">
        <authorList>
            <consortium name="Pathogen Informatics"/>
        </authorList>
    </citation>
    <scope>NUCLEOTIDE SEQUENCE [LARGE SCALE GENOMIC DNA]</scope>
    <source>
        <strain evidence="8">NCTC10135</strain>
    </source>
</reference>
<dbReference type="SUPFAM" id="SSF161098">
    <property type="entry name" value="MetI-like"/>
    <property type="match status" value="1"/>
</dbReference>
<dbReference type="AlphaFoldDB" id="A0A3B0PJM8"/>
<evidence type="ECO:0000256" key="5">
    <source>
        <dbReference type="SAM" id="Phobius"/>
    </source>
</evidence>
<dbReference type="GO" id="GO:0016020">
    <property type="term" value="C:membrane"/>
    <property type="evidence" value="ECO:0007669"/>
    <property type="project" value="UniProtKB-SubCell"/>
</dbReference>
<comment type="subcellular location">
    <subcellularLocation>
        <location evidence="1">Membrane</location>
        <topology evidence="1">Multi-pass membrane protein</topology>
    </subcellularLocation>
</comment>
<feature type="non-terminal residue" evidence="7">
    <location>
        <position position="63"/>
    </location>
</feature>
<keyword evidence="3 5" id="KW-1133">Transmembrane helix</keyword>
<dbReference type="InterPro" id="IPR000515">
    <property type="entry name" value="MetI-like"/>
</dbReference>
<sequence>MTILIIILAIFINIFIGFNLAVIVNLYQKNLFVNFLDKLITAMSVIPEIIWVFLLSIFIGTQW</sequence>
<keyword evidence="2 5" id="KW-0812">Transmembrane</keyword>
<evidence type="ECO:0000256" key="1">
    <source>
        <dbReference type="ARBA" id="ARBA00004141"/>
    </source>
</evidence>
<feature type="transmembrane region" description="Helical" evidence="5">
    <location>
        <begin position="39"/>
        <end position="59"/>
    </location>
</feature>
<dbReference type="EMBL" id="LS991949">
    <property type="protein sequence ID" value="SYV89993.1"/>
    <property type="molecule type" value="Genomic_DNA"/>
</dbReference>
<dbReference type="GO" id="GO:0055085">
    <property type="term" value="P:transmembrane transport"/>
    <property type="evidence" value="ECO:0007669"/>
    <property type="project" value="InterPro"/>
</dbReference>
<protein>
    <recommendedName>
        <fullName evidence="6">ABC transmembrane type-1 domain-containing protein</fullName>
    </recommendedName>
</protein>
<name>A0A3B0PJM8_9BACT</name>
<evidence type="ECO:0000256" key="3">
    <source>
        <dbReference type="ARBA" id="ARBA00022989"/>
    </source>
</evidence>
<evidence type="ECO:0000313" key="7">
    <source>
        <dbReference type="EMBL" id="SYV89993.1"/>
    </source>
</evidence>
<dbReference type="InterPro" id="IPR035906">
    <property type="entry name" value="MetI-like_sf"/>
</dbReference>
<evidence type="ECO:0000256" key="4">
    <source>
        <dbReference type="ARBA" id="ARBA00023136"/>
    </source>
</evidence>